<keyword evidence="3" id="KW-0812">Transmembrane</keyword>
<protein>
    <recommendedName>
        <fullName evidence="4">Phospholipid/glycerol acyltransferase domain-containing protein</fullName>
    </recommendedName>
</protein>
<name>A0A382KIA7_9ZZZZ</name>
<dbReference type="Pfam" id="PF01553">
    <property type="entry name" value="Acyltransferase"/>
    <property type="match status" value="1"/>
</dbReference>
<evidence type="ECO:0000256" key="2">
    <source>
        <dbReference type="ARBA" id="ARBA00023315"/>
    </source>
</evidence>
<dbReference type="CDD" id="cd07989">
    <property type="entry name" value="LPLAT_AGPAT-like"/>
    <property type="match status" value="1"/>
</dbReference>
<dbReference type="PANTHER" id="PTHR10434">
    <property type="entry name" value="1-ACYL-SN-GLYCEROL-3-PHOSPHATE ACYLTRANSFERASE"/>
    <property type="match status" value="1"/>
</dbReference>
<gene>
    <name evidence="5" type="ORF">METZ01_LOCUS277064</name>
</gene>
<proteinExistence type="predicted"/>
<feature type="domain" description="Phospholipid/glycerol acyltransferase" evidence="4">
    <location>
        <begin position="49"/>
        <end position="156"/>
    </location>
</feature>
<keyword evidence="3" id="KW-0472">Membrane</keyword>
<dbReference type="GO" id="GO:0006654">
    <property type="term" value="P:phosphatidic acid biosynthetic process"/>
    <property type="evidence" value="ECO:0007669"/>
    <property type="project" value="TreeGrafter"/>
</dbReference>
<feature type="non-terminal residue" evidence="5">
    <location>
        <position position="156"/>
    </location>
</feature>
<dbReference type="GO" id="GO:0003841">
    <property type="term" value="F:1-acylglycerol-3-phosphate O-acyltransferase activity"/>
    <property type="evidence" value="ECO:0007669"/>
    <property type="project" value="TreeGrafter"/>
</dbReference>
<sequence>MSKKHIIERLRPRPAFVRYFLGYLATFIVSMLTKTKVRGRENIPREGPFIIIINHFSYVDPVFVIHAVQKPISFLAASDQKIKWYFIWAPFIYGFIPTNRKVLAPSTIKHATRALKDNEILGIFPEGTSTSSKLRPAKNGAAYLSALTESRMLPIG</sequence>
<dbReference type="EMBL" id="UINC01080870">
    <property type="protein sequence ID" value="SVC24210.1"/>
    <property type="molecule type" value="Genomic_DNA"/>
</dbReference>
<evidence type="ECO:0000256" key="3">
    <source>
        <dbReference type="SAM" id="Phobius"/>
    </source>
</evidence>
<evidence type="ECO:0000313" key="5">
    <source>
        <dbReference type="EMBL" id="SVC24210.1"/>
    </source>
</evidence>
<keyword evidence="2" id="KW-0012">Acyltransferase</keyword>
<evidence type="ECO:0000259" key="4">
    <source>
        <dbReference type="SMART" id="SM00563"/>
    </source>
</evidence>
<dbReference type="SMART" id="SM00563">
    <property type="entry name" value="PlsC"/>
    <property type="match status" value="1"/>
</dbReference>
<organism evidence="5">
    <name type="scientific">marine metagenome</name>
    <dbReference type="NCBI Taxonomy" id="408172"/>
    <lineage>
        <taxon>unclassified sequences</taxon>
        <taxon>metagenomes</taxon>
        <taxon>ecological metagenomes</taxon>
    </lineage>
</organism>
<keyword evidence="1" id="KW-0808">Transferase</keyword>
<evidence type="ECO:0000256" key="1">
    <source>
        <dbReference type="ARBA" id="ARBA00022679"/>
    </source>
</evidence>
<dbReference type="InterPro" id="IPR002123">
    <property type="entry name" value="Plipid/glycerol_acylTrfase"/>
</dbReference>
<dbReference type="SUPFAM" id="SSF69593">
    <property type="entry name" value="Glycerol-3-phosphate (1)-acyltransferase"/>
    <property type="match status" value="1"/>
</dbReference>
<dbReference type="PANTHER" id="PTHR10434:SF11">
    <property type="entry name" value="1-ACYL-SN-GLYCEROL-3-PHOSPHATE ACYLTRANSFERASE"/>
    <property type="match status" value="1"/>
</dbReference>
<reference evidence="5" key="1">
    <citation type="submission" date="2018-05" db="EMBL/GenBank/DDBJ databases">
        <authorList>
            <person name="Lanie J.A."/>
            <person name="Ng W.-L."/>
            <person name="Kazmierczak K.M."/>
            <person name="Andrzejewski T.M."/>
            <person name="Davidsen T.M."/>
            <person name="Wayne K.J."/>
            <person name="Tettelin H."/>
            <person name="Glass J.I."/>
            <person name="Rusch D."/>
            <person name="Podicherti R."/>
            <person name="Tsui H.-C.T."/>
            <person name="Winkler M.E."/>
        </authorList>
    </citation>
    <scope>NUCLEOTIDE SEQUENCE</scope>
</reference>
<dbReference type="AlphaFoldDB" id="A0A382KIA7"/>
<feature type="transmembrane region" description="Helical" evidence="3">
    <location>
        <begin position="16"/>
        <end position="33"/>
    </location>
</feature>
<keyword evidence="3" id="KW-1133">Transmembrane helix</keyword>
<accession>A0A382KIA7</accession>